<dbReference type="PANTHER" id="PTHR42711">
    <property type="entry name" value="ABC TRANSPORTER ATP-BINDING PROTEIN"/>
    <property type="match status" value="1"/>
</dbReference>
<dbReference type="InterPro" id="IPR027417">
    <property type="entry name" value="P-loop_NTPase"/>
</dbReference>
<dbReference type="FunFam" id="3.40.50.300:FF:000589">
    <property type="entry name" value="ABC transporter, ATP-binding subunit"/>
    <property type="match status" value="1"/>
</dbReference>
<dbReference type="PROSITE" id="PS00211">
    <property type="entry name" value="ABC_TRANSPORTER_1"/>
    <property type="match status" value="1"/>
</dbReference>
<keyword evidence="11" id="KW-1185">Reference proteome</keyword>
<dbReference type="NCBIfam" id="TIGR01188">
    <property type="entry name" value="drrA"/>
    <property type="match status" value="1"/>
</dbReference>
<gene>
    <name evidence="10" type="ORF">EDD75_1114</name>
</gene>
<evidence type="ECO:0000256" key="2">
    <source>
        <dbReference type="ARBA" id="ARBA00022448"/>
    </source>
</evidence>
<dbReference type="InterPro" id="IPR003593">
    <property type="entry name" value="AAA+_ATPase"/>
</dbReference>
<evidence type="ECO:0000256" key="7">
    <source>
        <dbReference type="ARBA" id="ARBA00023136"/>
    </source>
</evidence>
<dbReference type="GO" id="GO:0005524">
    <property type="term" value="F:ATP binding"/>
    <property type="evidence" value="ECO:0007669"/>
    <property type="project" value="UniProtKB-KW"/>
</dbReference>
<dbReference type="Proteomes" id="UP000282654">
    <property type="component" value="Unassembled WGS sequence"/>
</dbReference>
<dbReference type="Gene3D" id="3.40.50.300">
    <property type="entry name" value="P-loop containing nucleotide triphosphate hydrolases"/>
    <property type="match status" value="1"/>
</dbReference>
<name>A0A3N5APG9_9THEO</name>
<comment type="similarity">
    <text evidence="8">Belongs to the ABC transporter superfamily. Drug exporter-1 (DrugE1) (TC 3.A.1.105) family.</text>
</comment>
<protein>
    <submittedName>
        <fullName evidence="10">ABC-2 type transport system ATP-binding protein</fullName>
    </submittedName>
</protein>
<dbReference type="RefSeq" id="WP_245963082.1">
    <property type="nucleotide sequence ID" value="NZ_RKRE01000002.1"/>
</dbReference>
<evidence type="ECO:0000256" key="5">
    <source>
        <dbReference type="ARBA" id="ARBA00022840"/>
    </source>
</evidence>
<dbReference type="SUPFAM" id="SSF52540">
    <property type="entry name" value="P-loop containing nucleoside triphosphate hydrolases"/>
    <property type="match status" value="1"/>
</dbReference>
<dbReference type="GO" id="GO:0016887">
    <property type="term" value="F:ATP hydrolysis activity"/>
    <property type="evidence" value="ECO:0007669"/>
    <property type="project" value="InterPro"/>
</dbReference>
<dbReference type="InterPro" id="IPR003439">
    <property type="entry name" value="ABC_transporter-like_ATP-bd"/>
</dbReference>
<proteinExistence type="inferred from homology"/>
<evidence type="ECO:0000256" key="6">
    <source>
        <dbReference type="ARBA" id="ARBA00022967"/>
    </source>
</evidence>
<sequence>MRGRKFLLVKGERANSRPVGEGDAAYPERVTAFPPQEELLPEEAGLAVRGVVKRYGLVTAVEGVTFSVRRGEIFGLLGPNGAGKTTLIRMLTTLARPTAGELFVAGVNVAEDPVTVKRLIGVVPQVNNLERELTGRENLVLHALLHRLPKELREKRIQQLLDYVGLAHRADDRVQNYSGGMARRLLIARALLHQPAILFLDEPTIGLDPQTRRKIWDLIQLLNRDGVTVLLTTHYIEEAEALCHRVGIIDRGKLIALGAPRELKAQLGAFCVEFFGREGMRRVFFATRQEAKAYAGTLVGDVTVRRTNLEDVFVELTGREIRGG</sequence>
<evidence type="ECO:0000256" key="3">
    <source>
        <dbReference type="ARBA" id="ARBA00022475"/>
    </source>
</evidence>
<organism evidence="10 11">
    <name type="scientific">Thermodesulfitimonas autotrophica</name>
    <dbReference type="NCBI Taxonomy" id="1894989"/>
    <lineage>
        <taxon>Bacteria</taxon>
        <taxon>Bacillati</taxon>
        <taxon>Bacillota</taxon>
        <taxon>Clostridia</taxon>
        <taxon>Thermoanaerobacterales</taxon>
        <taxon>Thermoanaerobacteraceae</taxon>
        <taxon>Thermodesulfitimonas</taxon>
    </lineage>
</organism>
<accession>A0A3N5APG9</accession>
<dbReference type="EMBL" id="RKRE01000002">
    <property type="protein sequence ID" value="RPF46853.1"/>
    <property type="molecule type" value="Genomic_DNA"/>
</dbReference>
<keyword evidence="7" id="KW-0472">Membrane</keyword>
<dbReference type="AlphaFoldDB" id="A0A3N5APG9"/>
<keyword evidence="3" id="KW-1003">Cell membrane</keyword>
<feature type="domain" description="ABC transporter" evidence="9">
    <location>
        <begin position="46"/>
        <end position="276"/>
    </location>
</feature>
<dbReference type="PROSITE" id="PS50893">
    <property type="entry name" value="ABC_TRANSPORTER_2"/>
    <property type="match status" value="1"/>
</dbReference>
<evidence type="ECO:0000256" key="8">
    <source>
        <dbReference type="ARBA" id="ARBA00049985"/>
    </source>
</evidence>
<reference evidence="10 11" key="1">
    <citation type="submission" date="2018-11" db="EMBL/GenBank/DDBJ databases">
        <title>Genomic Encyclopedia of Type Strains, Phase IV (KMG-IV): sequencing the most valuable type-strain genomes for metagenomic binning, comparative biology and taxonomic classification.</title>
        <authorList>
            <person name="Goeker M."/>
        </authorList>
    </citation>
    <scope>NUCLEOTIDE SEQUENCE [LARGE SCALE GENOMIC DNA]</scope>
    <source>
        <strain evidence="10 11">DSM 102936</strain>
    </source>
</reference>
<evidence type="ECO:0000256" key="4">
    <source>
        <dbReference type="ARBA" id="ARBA00022741"/>
    </source>
</evidence>
<keyword evidence="5 10" id="KW-0067">ATP-binding</keyword>
<comment type="caution">
    <text evidence="10">The sequence shown here is derived from an EMBL/GenBank/DDBJ whole genome shotgun (WGS) entry which is preliminary data.</text>
</comment>
<dbReference type="GO" id="GO:1900753">
    <property type="term" value="P:doxorubicin transport"/>
    <property type="evidence" value="ECO:0007669"/>
    <property type="project" value="InterPro"/>
</dbReference>
<dbReference type="InterPro" id="IPR017871">
    <property type="entry name" value="ABC_transporter-like_CS"/>
</dbReference>
<dbReference type="InterPro" id="IPR005894">
    <property type="entry name" value="DrrA"/>
</dbReference>
<keyword evidence="2" id="KW-0813">Transport</keyword>
<dbReference type="InterPro" id="IPR050763">
    <property type="entry name" value="ABC_transporter_ATP-binding"/>
</dbReference>
<evidence type="ECO:0000313" key="11">
    <source>
        <dbReference type="Proteomes" id="UP000282654"/>
    </source>
</evidence>
<dbReference type="SMART" id="SM00382">
    <property type="entry name" value="AAA"/>
    <property type="match status" value="1"/>
</dbReference>
<evidence type="ECO:0000313" key="10">
    <source>
        <dbReference type="EMBL" id="RPF46853.1"/>
    </source>
</evidence>
<keyword evidence="6" id="KW-1278">Translocase</keyword>
<comment type="subcellular location">
    <subcellularLocation>
        <location evidence="1">Cell membrane</location>
        <topology evidence="1">Peripheral membrane protein</topology>
        <orientation evidence="1">Cytoplasmic side</orientation>
    </subcellularLocation>
</comment>
<keyword evidence="4" id="KW-0547">Nucleotide-binding</keyword>
<evidence type="ECO:0000256" key="1">
    <source>
        <dbReference type="ARBA" id="ARBA00004413"/>
    </source>
</evidence>
<dbReference type="GO" id="GO:0043215">
    <property type="term" value="P:daunorubicin transport"/>
    <property type="evidence" value="ECO:0007669"/>
    <property type="project" value="InterPro"/>
</dbReference>
<dbReference type="GO" id="GO:0005886">
    <property type="term" value="C:plasma membrane"/>
    <property type="evidence" value="ECO:0007669"/>
    <property type="project" value="UniProtKB-SubCell"/>
</dbReference>
<evidence type="ECO:0000259" key="9">
    <source>
        <dbReference type="PROSITE" id="PS50893"/>
    </source>
</evidence>
<dbReference type="PANTHER" id="PTHR42711:SF5">
    <property type="entry name" value="ABC TRANSPORTER ATP-BINDING PROTEIN NATA"/>
    <property type="match status" value="1"/>
</dbReference>
<dbReference type="Pfam" id="PF00005">
    <property type="entry name" value="ABC_tran"/>
    <property type="match status" value="1"/>
</dbReference>